<evidence type="ECO:0000313" key="13">
    <source>
        <dbReference type="Proteomes" id="UP000196053"/>
    </source>
</evidence>
<dbReference type="InterPro" id="IPR003004">
    <property type="entry name" value="GspF/PilC"/>
</dbReference>
<keyword evidence="13" id="KW-1185">Reference proteome</keyword>
<evidence type="ECO:0000256" key="8">
    <source>
        <dbReference type="ARBA" id="ARBA00023136"/>
    </source>
</evidence>
<dbReference type="FunFam" id="1.20.81.30:FF:000001">
    <property type="entry name" value="Type II secretion system protein F"/>
    <property type="match status" value="2"/>
</dbReference>
<feature type="domain" description="Type II secretion system protein GspF" evidence="11">
    <location>
        <begin position="69"/>
        <end position="191"/>
    </location>
</feature>
<evidence type="ECO:0000256" key="3">
    <source>
        <dbReference type="ARBA" id="ARBA00022448"/>
    </source>
</evidence>
<dbReference type="PANTHER" id="PTHR30012:SF0">
    <property type="entry name" value="TYPE II SECRETION SYSTEM PROTEIN F-RELATED"/>
    <property type="match status" value="1"/>
</dbReference>
<dbReference type="RefSeq" id="WP_058258414.1">
    <property type="nucleotide sequence ID" value="NZ_LN879430.1"/>
</dbReference>
<dbReference type="EMBL" id="LN879430">
    <property type="protein sequence ID" value="CUH93145.1"/>
    <property type="molecule type" value="Genomic_DNA"/>
</dbReference>
<dbReference type="PROSITE" id="PS00874">
    <property type="entry name" value="T2SP_F"/>
    <property type="match status" value="1"/>
</dbReference>
<keyword evidence="4" id="KW-1003">Cell membrane</keyword>
<evidence type="ECO:0000313" key="12">
    <source>
        <dbReference type="EMBL" id="CUH93145.1"/>
    </source>
</evidence>
<dbReference type="OrthoDB" id="9805682at2"/>
<sequence>MPKYHYKAKNMAGNTIEGVYEAQTKDAVINMIRQKYYYPLEVKELIERKDINELGIFGRIKANELSIYCKQFCSILRAGVPLIHCLGLLGEQTDNPILKSITLKVREDVQKGSSLSQAMERHGKKFPSMLINMVAAGEASGSLDHSLEVMSIHFEKEHITKQKVKSALRYPVIVSVVAIFVVIFLIVKVIPVFEGMFASSGSELPLPTRVLLSLSDFLQANGLVLLAILAIIIGGLKLFFMGETQRLKMDKFKYKMPVFGSFMVKSAAASFARNMSSLMATGVPITESLEITGKVLGNTYALKCIEQVIEKVKEGEGLHNPIKDLKLFPPMLENMIMMGEESGTLDEMLAKTADFYEDEVDRAAENLTAMLQPAVIVVLGFIVALIVLAIALPMFDSFNMVT</sequence>
<name>A0A0K8J6N8_9FIRM</name>
<evidence type="ECO:0000256" key="10">
    <source>
        <dbReference type="SAM" id="Phobius"/>
    </source>
</evidence>
<feature type="transmembrane region" description="Helical" evidence="10">
    <location>
        <begin position="374"/>
        <end position="395"/>
    </location>
</feature>
<dbReference type="PRINTS" id="PR00812">
    <property type="entry name" value="BCTERIALGSPF"/>
</dbReference>
<protein>
    <recommendedName>
        <fullName evidence="11">Type II secretion system protein GspF domain-containing protein</fullName>
    </recommendedName>
</protein>
<dbReference type="Gene3D" id="1.20.81.30">
    <property type="entry name" value="Type II secretion system (T2SS), domain F"/>
    <property type="match status" value="2"/>
</dbReference>
<dbReference type="GO" id="GO:0009306">
    <property type="term" value="P:protein secretion"/>
    <property type="evidence" value="ECO:0007669"/>
    <property type="project" value="InterPro"/>
</dbReference>
<reference evidence="13" key="1">
    <citation type="submission" date="2015-09" db="EMBL/GenBank/DDBJ databases">
        <authorList>
            <person name="Wibberg D."/>
        </authorList>
    </citation>
    <scope>NUCLEOTIDE SEQUENCE [LARGE SCALE GENOMIC DNA]</scope>
    <source>
        <strain evidence="13">SD1D</strain>
    </source>
</reference>
<evidence type="ECO:0000256" key="7">
    <source>
        <dbReference type="ARBA" id="ARBA00022989"/>
    </source>
</evidence>
<evidence type="ECO:0000256" key="5">
    <source>
        <dbReference type="ARBA" id="ARBA00022519"/>
    </source>
</evidence>
<evidence type="ECO:0000256" key="9">
    <source>
        <dbReference type="RuleBase" id="RU003923"/>
    </source>
</evidence>
<proteinExistence type="inferred from homology"/>
<evidence type="ECO:0000256" key="1">
    <source>
        <dbReference type="ARBA" id="ARBA00004429"/>
    </source>
</evidence>
<dbReference type="GO" id="GO:0005886">
    <property type="term" value="C:plasma membrane"/>
    <property type="evidence" value="ECO:0007669"/>
    <property type="project" value="UniProtKB-SubCell"/>
</dbReference>
<dbReference type="Pfam" id="PF00482">
    <property type="entry name" value="T2SSF"/>
    <property type="match status" value="2"/>
</dbReference>
<feature type="transmembrane region" description="Helical" evidence="10">
    <location>
        <begin position="217"/>
        <end position="240"/>
    </location>
</feature>
<keyword evidence="6 9" id="KW-0812">Transmembrane</keyword>
<keyword evidence="7 10" id="KW-1133">Transmembrane helix</keyword>
<accession>A0A0K8J6N8</accession>
<dbReference type="InterPro" id="IPR042094">
    <property type="entry name" value="T2SS_GspF_sf"/>
</dbReference>
<dbReference type="KEGG" id="hsd:SD1D_1599"/>
<evidence type="ECO:0000256" key="2">
    <source>
        <dbReference type="ARBA" id="ARBA00005745"/>
    </source>
</evidence>
<keyword evidence="5" id="KW-0997">Cell inner membrane</keyword>
<feature type="domain" description="Type II secretion system protein GspF" evidence="11">
    <location>
        <begin position="271"/>
        <end position="393"/>
    </location>
</feature>
<evidence type="ECO:0000256" key="6">
    <source>
        <dbReference type="ARBA" id="ARBA00022692"/>
    </source>
</evidence>
<feature type="transmembrane region" description="Helical" evidence="10">
    <location>
        <begin position="170"/>
        <end position="197"/>
    </location>
</feature>
<dbReference type="AlphaFoldDB" id="A0A0K8J6N8"/>
<evidence type="ECO:0000256" key="4">
    <source>
        <dbReference type="ARBA" id="ARBA00022475"/>
    </source>
</evidence>
<dbReference type="InterPro" id="IPR018076">
    <property type="entry name" value="T2SS_GspF_dom"/>
</dbReference>
<keyword evidence="3 9" id="KW-0813">Transport</keyword>
<keyword evidence="8 10" id="KW-0472">Membrane</keyword>
<dbReference type="PANTHER" id="PTHR30012">
    <property type="entry name" value="GENERAL SECRETION PATHWAY PROTEIN"/>
    <property type="match status" value="1"/>
</dbReference>
<dbReference type="Proteomes" id="UP000196053">
    <property type="component" value="Chromosome I"/>
</dbReference>
<gene>
    <name evidence="12" type="ORF">SD1D_1599</name>
</gene>
<comment type="subcellular location">
    <subcellularLocation>
        <location evidence="1">Cell inner membrane</location>
        <topology evidence="1">Multi-pass membrane protein</topology>
    </subcellularLocation>
    <subcellularLocation>
        <location evidence="9">Cell membrane</location>
        <topology evidence="9">Multi-pass membrane protein</topology>
    </subcellularLocation>
</comment>
<organism evidence="12 13">
    <name type="scientific">Herbinix luporum</name>
    <dbReference type="NCBI Taxonomy" id="1679721"/>
    <lineage>
        <taxon>Bacteria</taxon>
        <taxon>Bacillati</taxon>
        <taxon>Bacillota</taxon>
        <taxon>Clostridia</taxon>
        <taxon>Lachnospirales</taxon>
        <taxon>Lachnospiraceae</taxon>
        <taxon>Herbinix</taxon>
    </lineage>
</organism>
<evidence type="ECO:0000259" key="11">
    <source>
        <dbReference type="Pfam" id="PF00482"/>
    </source>
</evidence>
<dbReference type="InterPro" id="IPR001992">
    <property type="entry name" value="T2SS_GspF/T4SS_PilC_CS"/>
</dbReference>
<comment type="similarity">
    <text evidence="2 9">Belongs to the GSP F family.</text>
</comment>